<evidence type="ECO:0000256" key="2">
    <source>
        <dbReference type="ARBA" id="ARBA00022630"/>
    </source>
</evidence>
<dbReference type="Pfam" id="PF07992">
    <property type="entry name" value="Pyr_redox_2"/>
    <property type="match status" value="1"/>
</dbReference>
<dbReference type="PANTHER" id="PTHR43706:SF45">
    <property type="entry name" value="NADH DEHYDROGENASE-LIKE PROTEIN RV1812C"/>
    <property type="match status" value="1"/>
</dbReference>
<evidence type="ECO:0000256" key="4">
    <source>
        <dbReference type="ARBA" id="ARBA00023002"/>
    </source>
</evidence>
<keyword evidence="8" id="KW-1185">Reference proteome</keyword>
<comment type="similarity">
    <text evidence="1">Belongs to the NADH dehydrogenase family.</text>
</comment>
<dbReference type="EMBL" id="JBHUFL010000001">
    <property type="protein sequence ID" value="MFD1833447.1"/>
    <property type="molecule type" value="Genomic_DNA"/>
</dbReference>
<comment type="caution">
    <text evidence="7">The sequence shown here is derived from an EMBL/GenBank/DDBJ whole genome shotgun (WGS) entry which is preliminary data.</text>
</comment>
<dbReference type="Gene3D" id="3.50.50.100">
    <property type="match status" value="1"/>
</dbReference>
<dbReference type="Proteomes" id="UP001597280">
    <property type="component" value="Unassembled WGS sequence"/>
</dbReference>
<evidence type="ECO:0000256" key="3">
    <source>
        <dbReference type="ARBA" id="ARBA00022827"/>
    </source>
</evidence>
<evidence type="ECO:0000313" key="7">
    <source>
        <dbReference type="EMBL" id="MFD1833447.1"/>
    </source>
</evidence>
<evidence type="ECO:0000256" key="1">
    <source>
        <dbReference type="ARBA" id="ARBA00005272"/>
    </source>
</evidence>
<keyword evidence="2" id="KW-0285">Flavoprotein</keyword>
<evidence type="ECO:0000256" key="5">
    <source>
        <dbReference type="ARBA" id="ARBA00023027"/>
    </source>
</evidence>
<dbReference type="RefSeq" id="WP_137770999.1">
    <property type="nucleotide sequence ID" value="NZ_BAAAIS010000001.1"/>
</dbReference>
<dbReference type="InterPro" id="IPR045024">
    <property type="entry name" value="NDH-2"/>
</dbReference>
<name>A0ABW4PT38_9MICO</name>
<protein>
    <submittedName>
        <fullName evidence="7">NAD(P)/FAD-dependent oxidoreductase</fullName>
        <ecNumber evidence="7">1.6.5.-</ecNumber>
    </submittedName>
</protein>
<evidence type="ECO:0000313" key="8">
    <source>
        <dbReference type="Proteomes" id="UP001597280"/>
    </source>
</evidence>
<dbReference type="GO" id="GO:0016491">
    <property type="term" value="F:oxidoreductase activity"/>
    <property type="evidence" value="ECO:0007669"/>
    <property type="project" value="UniProtKB-KW"/>
</dbReference>
<reference evidence="8" key="1">
    <citation type="journal article" date="2019" name="Int. J. Syst. Evol. Microbiol.">
        <title>The Global Catalogue of Microorganisms (GCM) 10K type strain sequencing project: providing services to taxonomists for standard genome sequencing and annotation.</title>
        <authorList>
            <consortium name="The Broad Institute Genomics Platform"/>
            <consortium name="The Broad Institute Genome Sequencing Center for Infectious Disease"/>
            <person name="Wu L."/>
            <person name="Ma J."/>
        </authorList>
    </citation>
    <scope>NUCLEOTIDE SEQUENCE [LARGE SCALE GENOMIC DNA]</scope>
    <source>
        <strain evidence="8">JCM 11650</strain>
    </source>
</reference>
<proteinExistence type="inferred from homology"/>
<keyword evidence="3" id="KW-0274">FAD</keyword>
<gene>
    <name evidence="7" type="ORF">ACFSDA_00035</name>
</gene>
<evidence type="ECO:0000259" key="6">
    <source>
        <dbReference type="Pfam" id="PF07992"/>
    </source>
</evidence>
<keyword evidence="5" id="KW-0520">NAD</keyword>
<dbReference type="EC" id="1.6.5.-" evidence="7"/>
<organism evidence="7 8">
    <name type="scientific">Brachybacterium rhamnosum</name>
    <dbReference type="NCBI Taxonomy" id="173361"/>
    <lineage>
        <taxon>Bacteria</taxon>
        <taxon>Bacillati</taxon>
        <taxon>Actinomycetota</taxon>
        <taxon>Actinomycetes</taxon>
        <taxon>Micrococcales</taxon>
        <taxon>Dermabacteraceae</taxon>
        <taxon>Brachybacterium</taxon>
    </lineage>
</organism>
<dbReference type="SUPFAM" id="SSF51905">
    <property type="entry name" value="FAD/NAD(P)-binding domain"/>
    <property type="match status" value="1"/>
</dbReference>
<dbReference type="InterPro" id="IPR023753">
    <property type="entry name" value="FAD/NAD-binding_dom"/>
</dbReference>
<sequence>MNTTFGGKPHVLILGGGSVGLTTASELRKTLGTEVAITIVDPRPYMTYAPFLPEVGAGSIDPRNVLAPLRKILPGTKVVTGGVSAIRSADNTVVVTTEDGAQLEIAYDYLVVGLGAVPRLLPIPGLAENAIGFKQVEEAITVRDKILANLAEAASTKDPKVRKRLLTFTYIGGGFAGGEAVTEAEDMVRDALRYYPDLHASDIRFVLIDAAPFVFPELTEDQRAYVLNQLRERGIEVKLETFLNSAENGVIKTSDGDEFETDLLVWNAGVKPNPILMDEESSDLPVVTERGPLMGKLDTLADLRVNGAEGPIDNVFAGGDCAAVPDLASGEGKFCPPNAQHATRQGKRIADNVARSVQGRPLVDYYHKNLGVMATLGMYKGVGRLMLGDKEIDVRGLPAWAMARAYHVYAMPTLGRKAAVLAGWASNLVSRRDIIGIPQSADPRAAFELAANSGPKKK</sequence>
<dbReference type="PANTHER" id="PTHR43706">
    <property type="entry name" value="NADH DEHYDROGENASE"/>
    <property type="match status" value="1"/>
</dbReference>
<dbReference type="PRINTS" id="PR00368">
    <property type="entry name" value="FADPNR"/>
</dbReference>
<feature type="domain" description="FAD/NAD(P)-binding" evidence="6">
    <location>
        <begin position="10"/>
        <end position="346"/>
    </location>
</feature>
<dbReference type="InterPro" id="IPR036188">
    <property type="entry name" value="FAD/NAD-bd_sf"/>
</dbReference>
<keyword evidence="4 7" id="KW-0560">Oxidoreductase</keyword>
<accession>A0ABW4PT38</accession>